<evidence type="ECO:0000313" key="2">
    <source>
        <dbReference type="EMBL" id="GGW22223.1"/>
    </source>
</evidence>
<dbReference type="PROSITE" id="PS51257">
    <property type="entry name" value="PROKAR_LIPOPROTEIN"/>
    <property type="match status" value="1"/>
</dbReference>
<name>A0A918IM23_9FLAO</name>
<evidence type="ECO:0000256" key="1">
    <source>
        <dbReference type="SAM" id="Phobius"/>
    </source>
</evidence>
<accession>A0A918IM23</accession>
<feature type="transmembrane region" description="Helical" evidence="1">
    <location>
        <begin position="44"/>
        <end position="65"/>
    </location>
</feature>
<comment type="caution">
    <text evidence="2">The sequence shown here is derived from an EMBL/GenBank/DDBJ whole genome shotgun (WGS) entry which is preliminary data.</text>
</comment>
<keyword evidence="1" id="KW-0472">Membrane</keyword>
<organism evidence="2 3">
    <name type="scientific">Arenibacter certesii</name>
    <dbReference type="NCBI Taxonomy" id="228955"/>
    <lineage>
        <taxon>Bacteria</taxon>
        <taxon>Pseudomonadati</taxon>
        <taxon>Bacteroidota</taxon>
        <taxon>Flavobacteriia</taxon>
        <taxon>Flavobacteriales</taxon>
        <taxon>Flavobacteriaceae</taxon>
        <taxon>Arenibacter</taxon>
    </lineage>
</organism>
<keyword evidence="3" id="KW-1185">Reference proteome</keyword>
<protein>
    <submittedName>
        <fullName evidence="2">Uncharacterized protein</fullName>
    </submittedName>
</protein>
<evidence type="ECO:0000313" key="3">
    <source>
        <dbReference type="Proteomes" id="UP000634668"/>
    </source>
</evidence>
<gene>
    <name evidence="2" type="ORF">GCM10007383_01900</name>
</gene>
<dbReference type="RefSeq" id="WP_034236256.1">
    <property type="nucleotide sequence ID" value="NZ_BMWP01000001.1"/>
</dbReference>
<dbReference type="EMBL" id="BMWP01000001">
    <property type="protein sequence ID" value="GGW22223.1"/>
    <property type="molecule type" value="Genomic_DNA"/>
</dbReference>
<reference evidence="2" key="1">
    <citation type="journal article" date="2014" name="Int. J. Syst. Evol. Microbiol.">
        <title>Complete genome sequence of Corynebacterium casei LMG S-19264T (=DSM 44701T), isolated from a smear-ripened cheese.</title>
        <authorList>
            <consortium name="US DOE Joint Genome Institute (JGI-PGF)"/>
            <person name="Walter F."/>
            <person name="Albersmeier A."/>
            <person name="Kalinowski J."/>
            <person name="Ruckert C."/>
        </authorList>
    </citation>
    <scope>NUCLEOTIDE SEQUENCE</scope>
    <source>
        <strain evidence="2">KCTC 12113</strain>
    </source>
</reference>
<dbReference type="AlphaFoldDB" id="A0A918IM23"/>
<reference evidence="2" key="2">
    <citation type="submission" date="2020-09" db="EMBL/GenBank/DDBJ databases">
        <authorList>
            <person name="Sun Q."/>
            <person name="Kim S."/>
        </authorList>
    </citation>
    <scope>NUCLEOTIDE SEQUENCE</scope>
    <source>
        <strain evidence="2">KCTC 12113</strain>
    </source>
</reference>
<keyword evidence="1" id="KW-0812">Transmembrane</keyword>
<keyword evidence="1" id="KW-1133">Transmembrane helix</keyword>
<sequence>MKKYIVLAILFIGYHPLLLACDLCKEKQPKGLENITHGQGPTGNVDYIITWSAVILVAITLFYSLKFLLRPKESNPDHIKNIVWDQNFKENGGQ</sequence>
<dbReference type="Proteomes" id="UP000634668">
    <property type="component" value="Unassembled WGS sequence"/>
</dbReference>
<proteinExistence type="predicted"/>